<feature type="region of interest" description="Disordered" evidence="11">
    <location>
        <begin position="553"/>
        <end position="594"/>
    </location>
</feature>
<dbReference type="SUPFAM" id="SSF48726">
    <property type="entry name" value="Immunoglobulin"/>
    <property type="match status" value="2"/>
</dbReference>
<dbReference type="InterPro" id="IPR036179">
    <property type="entry name" value="Ig-like_dom_sf"/>
</dbReference>
<evidence type="ECO:0000256" key="10">
    <source>
        <dbReference type="ARBA" id="ARBA00023180"/>
    </source>
</evidence>
<evidence type="ECO:0000256" key="7">
    <source>
        <dbReference type="ARBA" id="ARBA00022989"/>
    </source>
</evidence>
<name>A0A3B3D5Y5_ORYME</name>
<keyword evidence="7 12" id="KW-1133">Transmembrane helix</keyword>
<dbReference type="Gene3D" id="2.60.40.10">
    <property type="entry name" value="Immunoglobulins"/>
    <property type="match status" value="3"/>
</dbReference>
<dbReference type="Ensembl" id="ENSOMET00000007616.1">
    <property type="protein sequence ID" value="ENSOMEP00000025251.1"/>
    <property type="gene ID" value="ENSOMEG00000000763.1"/>
</dbReference>
<evidence type="ECO:0000256" key="12">
    <source>
        <dbReference type="SAM" id="Phobius"/>
    </source>
</evidence>
<feature type="transmembrane region" description="Helical" evidence="12">
    <location>
        <begin position="334"/>
        <end position="359"/>
    </location>
</feature>
<protein>
    <submittedName>
        <fullName evidence="14">Nectin-4-like</fullName>
    </submittedName>
</protein>
<keyword evidence="4" id="KW-0732">Signal</keyword>
<dbReference type="InterPro" id="IPR003599">
    <property type="entry name" value="Ig_sub"/>
</dbReference>
<dbReference type="InterPro" id="IPR007110">
    <property type="entry name" value="Ig-like_dom"/>
</dbReference>
<dbReference type="InterPro" id="IPR013106">
    <property type="entry name" value="Ig_V-set"/>
</dbReference>
<keyword evidence="10" id="KW-0325">Glycoprotein</keyword>
<evidence type="ECO:0000259" key="13">
    <source>
        <dbReference type="PROSITE" id="PS50835"/>
    </source>
</evidence>
<keyword evidence="15" id="KW-1185">Reference proteome</keyword>
<dbReference type="GO" id="GO:0016020">
    <property type="term" value="C:membrane"/>
    <property type="evidence" value="ECO:0007669"/>
    <property type="project" value="UniProtKB-SubCell"/>
</dbReference>
<evidence type="ECO:0000256" key="3">
    <source>
        <dbReference type="ARBA" id="ARBA00022692"/>
    </source>
</evidence>
<dbReference type="GO" id="GO:0007157">
    <property type="term" value="P:heterophilic cell-cell adhesion via plasma membrane cell adhesion molecules"/>
    <property type="evidence" value="ECO:0007669"/>
    <property type="project" value="TreeGrafter"/>
</dbReference>
<feature type="domain" description="Ig-like" evidence="13">
    <location>
        <begin position="237"/>
        <end position="323"/>
    </location>
</feature>
<feature type="domain" description="Ig-like" evidence="13">
    <location>
        <begin position="16"/>
        <end position="139"/>
    </location>
</feature>
<dbReference type="GO" id="GO:0005912">
    <property type="term" value="C:adherens junction"/>
    <property type="evidence" value="ECO:0007669"/>
    <property type="project" value="TreeGrafter"/>
</dbReference>
<evidence type="ECO:0000256" key="9">
    <source>
        <dbReference type="ARBA" id="ARBA00023157"/>
    </source>
</evidence>
<dbReference type="InterPro" id="IPR051427">
    <property type="entry name" value="Nectin/Nectin-like"/>
</dbReference>
<evidence type="ECO:0000256" key="8">
    <source>
        <dbReference type="ARBA" id="ARBA00023136"/>
    </source>
</evidence>
<keyword evidence="8 12" id="KW-0472">Membrane</keyword>
<dbReference type="GO" id="GO:0007156">
    <property type="term" value="P:homophilic cell adhesion via plasma membrane adhesion molecules"/>
    <property type="evidence" value="ECO:0007669"/>
    <property type="project" value="TreeGrafter"/>
</dbReference>
<dbReference type="PROSITE" id="PS50835">
    <property type="entry name" value="IG_LIKE"/>
    <property type="match status" value="3"/>
</dbReference>
<dbReference type="AlphaFoldDB" id="A0A3B3D5Y5"/>
<evidence type="ECO:0000313" key="14">
    <source>
        <dbReference type="Ensembl" id="ENSOMEP00000025251.1"/>
    </source>
</evidence>
<evidence type="ECO:0000256" key="6">
    <source>
        <dbReference type="ARBA" id="ARBA00022889"/>
    </source>
</evidence>
<keyword evidence="9" id="KW-1015">Disulfide bond</keyword>
<dbReference type="Pfam" id="PF07686">
    <property type="entry name" value="V-set"/>
    <property type="match status" value="1"/>
</dbReference>
<keyword evidence="6" id="KW-0130">Cell adhesion</keyword>
<dbReference type="STRING" id="30732.ENSOMEP00000025251"/>
<dbReference type="InterPro" id="IPR003598">
    <property type="entry name" value="Ig_sub2"/>
</dbReference>
<sequence>MGQGVQRFDSLSVLNPSAFLATESHQTFVDLPPNKSIQSLTEKETILPCVFKPGQGTSVVQITWLKKTASQPENIITAHNTDGQTVFPKWAQRVRFKSRDPIQNSSLVLMNTDISDEGIYICRISSFPDGNFETEISLKLWIIPITSLEPVILVEGEPLKQVASCRSSGHPVPRLSWDTDQPGQSSNRNFSGGVVSTQYFLHPLKSMNGKKLDCLVWHPAFLTPQRIKNNLVVQFAPQAEVKGYNNSWFIGMKNIALNCVSGGNPKPQNFTWTRIGGELPRGARAHPDGRLEFVEPLTSEDKGTYQCVAANTVGEAAAQVDISLKDPPLLDERLMILIVAVVCGLLILMVIIVISVICYHKRKNKKLKEELNKKTDEVDTLSRQASVRRVHSASTDARGLEQACCRDSRSTISAFDSLGRPAIHRSTERYQHRDENMYRVEEFVRSSVSSVSVSPLACCLGMPVLDFTQLWNARSEAFPSPPCENYTISECYCFVSFQQKAHYYQPLVANNYSVGNSHDGFRHLNGSAIIAADGGSRQGSVLKNHQVPPMSYGYSSVMDDEDVDEGLGGPASQEHPDDQDSVTNSFHVSEPHCS</sequence>
<dbReference type="PaxDb" id="30732-ENSOMEP00000025251"/>
<dbReference type="PANTHER" id="PTHR23277:SF11">
    <property type="entry name" value="NECTIN-4"/>
    <property type="match status" value="1"/>
</dbReference>
<comment type="similarity">
    <text evidence="2">Belongs to the nectin family.</text>
</comment>
<dbReference type="Proteomes" id="UP000261560">
    <property type="component" value="Unplaced"/>
</dbReference>
<dbReference type="SMART" id="SM00409">
    <property type="entry name" value="IG"/>
    <property type="match status" value="2"/>
</dbReference>
<evidence type="ECO:0000256" key="5">
    <source>
        <dbReference type="ARBA" id="ARBA00022737"/>
    </source>
</evidence>
<keyword evidence="5" id="KW-0677">Repeat</keyword>
<reference evidence="14" key="1">
    <citation type="submission" date="2025-08" db="UniProtKB">
        <authorList>
            <consortium name="Ensembl"/>
        </authorList>
    </citation>
    <scope>IDENTIFICATION</scope>
</reference>
<dbReference type="GeneTree" id="ENSGT00940000157535"/>
<proteinExistence type="inferred from homology"/>
<dbReference type="InterPro" id="IPR013162">
    <property type="entry name" value="CD80_C2-set"/>
</dbReference>
<accession>A0A3B3D5Y5</accession>
<keyword evidence="3 12" id="KW-0812">Transmembrane</keyword>
<organism evidence="14 15">
    <name type="scientific">Oryzias melastigma</name>
    <name type="common">Marine medaka</name>
    <dbReference type="NCBI Taxonomy" id="30732"/>
    <lineage>
        <taxon>Eukaryota</taxon>
        <taxon>Metazoa</taxon>
        <taxon>Chordata</taxon>
        <taxon>Craniata</taxon>
        <taxon>Vertebrata</taxon>
        <taxon>Euteleostomi</taxon>
        <taxon>Actinopterygii</taxon>
        <taxon>Neopterygii</taxon>
        <taxon>Teleostei</taxon>
        <taxon>Neoteleostei</taxon>
        <taxon>Acanthomorphata</taxon>
        <taxon>Ovalentaria</taxon>
        <taxon>Atherinomorphae</taxon>
        <taxon>Beloniformes</taxon>
        <taxon>Adrianichthyidae</taxon>
        <taxon>Oryziinae</taxon>
        <taxon>Oryzias</taxon>
    </lineage>
</organism>
<reference evidence="14" key="2">
    <citation type="submission" date="2025-09" db="UniProtKB">
        <authorList>
            <consortium name="Ensembl"/>
        </authorList>
    </citation>
    <scope>IDENTIFICATION</scope>
</reference>
<comment type="subcellular location">
    <subcellularLocation>
        <location evidence="1">Membrane</location>
        <topology evidence="1">Single-pass membrane protein</topology>
    </subcellularLocation>
</comment>
<dbReference type="Pfam" id="PF13927">
    <property type="entry name" value="Ig_3"/>
    <property type="match status" value="1"/>
</dbReference>
<evidence type="ECO:0000256" key="1">
    <source>
        <dbReference type="ARBA" id="ARBA00004167"/>
    </source>
</evidence>
<evidence type="ECO:0000313" key="15">
    <source>
        <dbReference type="Proteomes" id="UP000261560"/>
    </source>
</evidence>
<dbReference type="SMART" id="SM00408">
    <property type="entry name" value="IGc2"/>
    <property type="match status" value="1"/>
</dbReference>
<dbReference type="InterPro" id="IPR013783">
    <property type="entry name" value="Ig-like_fold"/>
</dbReference>
<dbReference type="PANTHER" id="PTHR23277">
    <property type="entry name" value="NECTIN-RELATED"/>
    <property type="match status" value="1"/>
</dbReference>
<evidence type="ECO:0000256" key="2">
    <source>
        <dbReference type="ARBA" id="ARBA00007810"/>
    </source>
</evidence>
<evidence type="ECO:0000256" key="4">
    <source>
        <dbReference type="ARBA" id="ARBA00022729"/>
    </source>
</evidence>
<dbReference type="Pfam" id="PF08205">
    <property type="entry name" value="C2-set_2"/>
    <property type="match status" value="1"/>
</dbReference>
<evidence type="ECO:0000256" key="11">
    <source>
        <dbReference type="SAM" id="MobiDB-lite"/>
    </source>
</evidence>
<feature type="domain" description="Ig-like" evidence="13">
    <location>
        <begin position="144"/>
        <end position="228"/>
    </location>
</feature>